<accession>A0A0E3DRE5</accession>
<keyword evidence="8 11" id="KW-0496">Mitochondrion</keyword>
<evidence type="ECO:0000256" key="2">
    <source>
        <dbReference type="ARBA" id="ARBA00010581"/>
    </source>
</evidence>
<evidence type="ECO:0000256" key="5">
    <source>
        <dbReference type="ARBA" id="ARBA00022967"/>
    </source>
</evidence>
<dbReference type="GO" id="GO:0016020">
    <property type="term" value="C:membrane"/>
    <property type="evidence" value="ECO:0007669"/>
    <property type="project" value="UniProtKB-SubCell"/>
</dbReference>
<dbReference type="GO" id="GO:0004129">
    <property type="term" value="F:cytochrome-c oxidase activity"/>
    <property type="evidence" value="ECO:0007669"/>
    <property type="project" value="InterPro"/>
</dbReference>
<dbReference type="Gene3D" id="1.20.120.80">
    <property type="entry name" value="Cytochrome c oxidase, subunit III, four-helix bundle"/>
    <property type="match status" value="1"/>
</dbReference>
<evidence type="ECO:0000256" key="6">
    <source>
        <dbReference type="ARBA" id="ARBA00022989"/>
    </source>
</evidence>
<evidence type="ECO:0000313" key="11">
    <source>
        <dbReference type="EMBL" id="AIL95159.1"/>
    </source>
</evidence>
<feature type="transmembrane region" description="Helical" evidence="9">
    <location>
        <begin position="121"/>
        <end position="146"/>
    </location>
</feature>
<feature type="transmembrane region" description="Helical" evidence="9">
    <location>
        <begin position="39"/>
        <end position="57"/>
    </location>
</feature>
<evidence type="ECO:0000256" key="1">
    <source>
        <dbReference type="ARBA" id="ARBA00004141"/>
    </source>
</evidence>
<keyword evidence="4 8" id="KW-0812">Transmembrane</keyword>
<comment type="function">
    <text evidence="8">Component of the cytochrome c oxidase, the last enzyme in the mitochondrial electron transport chain which drives oxidative phosphorylation. The respiratory chain contains 3 multisubunit complexes succinate dehydrogenase (complex II, CII), ubiquinol-cytochrome c oxidoreductase (cytochrome b-c1 complex, complex III, CIII) and cytochrome c oxidase (complex IV, CIV), that cooperate to transfer electrons derived from NADH and succinate to molecular oxygen, creating an electrochemical gradient over the inner membrane that drives transmembrane transport and the ATP synthase. Cytochrome c oxidase is the component of the respiratory chain that catalyzes the reduction of oxygen to water. Electrons originating from reduced cytochrome c in the intermembrane space (IMS) are transferred via the dinuclear copper A center (CU(A)) of subunit 2 and heme A of subunit 1 to the active site in subunit 1, a binuclear center (BNC) formed by heme A3 and copper B (CU(B)). The BNC reduces molecular oxygen to 2 water molecules using 4 electrons from cytochrome c in the IMS and 4 protons from the mitochondrial matrix.</text>
</comment>
<evidence type="ECO:0000256" key="3">
    <source>
        <dbReference type="ARBA" id="ARBA00015944"/>
    </source>
</evidence>
<evidence type="ECO:0000256" key="8">
    <source>
        <dbReference type="RuleBase" id="RU003375"/>
    </source>
</evidence>
<organism evidence="11">
    <name type="scientific">Argyroneta aquatica</name>
    <name type="common">Water spider</name>
    <name type="synonym">Araneus aquaticus</name>
    <dbReference type="NCBI Taxonomy" id="375087"/>
    <lineage>
        <taxon>Eukaryota</taxon>
        <taxon>Metazoa</taxon>
        <taxon>Ecdysozoa</taxon>
        <taxon>Arthropoda</taxon>
        <taxon>Chelicerata</taxon>
        <taxon>Arachnida</taxon>
        <taxon>Araneae</taxon>
        <taxon>Araneomorphae</taxon>
        <taxon>Entelegynae</taxon>
        <taxon>Dictynoidea</taxon>
        <taxon>Dictynidae</taxon>
        <taxon>Argyroneta</taxon>
    </lineage>
</organism>
<dbReference type="InterPro" id="IPR013833">
    <property type="entry name" value="Cyt_c_oxidase_su3_a-hlx"/>
</dbReference>
<dbReference type="PROSITE" id="PS50253">
    <property type="entry name" value="COX3"/>
    <property type="match status" value="1"/>
</dbReference>
<dbReference type="EMBL" id="KJ907736">
    <property type="protein sequence ID" value="AIL95159.1"/>
    <property type="molecule type" value="Genomic_DNA"/>
</dbReference>
<geneLocation type="mitochondrion" evidence="11"/>
<reference evidence="11" key="1">
    <citation type="journal article" date="2015" name="Zool. Scr.">
        <title>The mitochondrial genome of the water spider Argyroneta aquatica (Araneae: Cybaeidae).</title>
        <authorList>
            <person name="Liu M."/>
            <person name="Zhang Z."/>
            <person name="Peng Z."/>
        </authorList>
    </citation>
    <scope>NUCLEOTIDE SEQUENCE</scope>
</reference>
<protein>
    <recommendedName>
        <fullName evidence="3 8">Cytochrome c oxidase subunit 3</fullName>
    </recommendedName>
</protein>
<dbReference type="GO" id="GO:0005739">
    <property type="term" value="C:mitochondrion"/>
    <property type="evidence" value="ECO:0007669"/>
    <property type="project" value="TreeGrafter"/>
</dbReference>
<dbReference type="AlphaFoldDB" id="A0A0E3DRE5"/>
<feature type="transmembrane region" description="Helical" evidence="9">
    <location>
        <begin position="78"/>
        <end position="101"/>
    </location>
</feature>
<name>A0A0E3DRE5_ARGAQ</name>
<dbReference type="GO" id="GO:0006123">
    <property type="term" value="P:mitochondrial electron transport, cytochrome c to oxygen"/>
    <property type="evidence" value="ECO:0007669"/>
    <property type="project" value="TreeGrafter"/>
</dbReference>
<evidence type="ECO:0000256" key="7">
    <source>
        <dbReference type="ARBA" id="ARBA00023136"/>
    </source>
</evidence>
<sequence length="260" mass="30022">MKNFHPFHMVNMSPWPLLVGLSVLGGVMGLVKLFIFMEIDLFMMSFFLSGVLVILWWRDVVRESTFSSFHSSEVMSGLMVGMILFIVSEIFFFFSFFWAFFHTSLSPVVELGMMWPPMGIIPFNVFQVPLLNTVILLSSGVSVTWCHQSILNGDWSSAEVSLMVTWMLGVYFLFLQGLEYWVASFSIGDSVFGSVFFMSTGFHGFHVIVGSLFLFVMWLRVKKGHFSEIHHFGFEAGAWYWHFVDVVWLFLFSVVYWWGT</sequence>
<proteinExistence type="inferred from homology"/>
<evidence type="ECO:0000256" key="4">
    <source>
        <dbReference type="ARBA" id="ARBA00022692"/>
    </source>
</evidence>
<feature type="transmembrane region" description="Helical" evidence="9">
    <location>
        <begin position="239"/>
        <end position="259"/>
    </location>
</feature>
<gene>
    <name evidence="11" type="primary">COX3</name>
</gene>
<dbReference type="SUPFAM" id="SSF81452">
    <property type="entry name" value="Cytochrome c oxidase subunit III-like"/>
    <property type="match status" value="1"/>
</dbReference>
<dbReference type="GeneID" id="24146001"/>
<keyword evidence="6 9" id="KW-1133">Transmembrane helix</keyword>
<comment type="subcellular location">
    <subcellularLocation>
        <location evidence="1">Membrane</location>
        <topology evidence="1">Multi-pass membrane protein</topology>
    </subcellularLocation>
</comment>
<dbReference type="FunFam" id="1.20.120.80:FF:000002">
    <property type="entry name" value="Cytochrome c oxidase subunit 3"/>
    <property type="match status" value="1"/>
</dbReference>
<dbReference type="RefSeq" id="YP_009131525.1">
    <property type="nucleotide sequence ID" value="NC_026863.1"/>
</dbReference>
<feature type="transmembrane region" description="Helical" evidence="9">
    <location>
        <begin position="195"/>
        <end position="219"/>
    </location>
</feature>
<dbReference type="PANTHER" id="PTHR11403">
    <property type="entry name" value="CYTOCHROME C OXIDASE SUBUNIT III"/>
    <property type="match status" value="1"/>
</dbReference>
<dbReference type="InterPro" id="IPR035973">
    <property type="entry name" value="Cyt_c_oxidase_su3-like_sf"/>
</dbReference>
<dbReference type="InterPro" id="IPR033945">
    <property type="entry name" value="Cyt_c_oxase_su3_dom"/>
</dbReference>
<feature type="transmembrane region" description="Helical" evidence="9">
    <location>
        <begin position="158"/>
        <end position="175"/>
    </location>
</feature>
<keyword evidence="5" id="KW-1278">Translocase</keyword>
<evidence type="ECO:0000259" key="10">
    <source>
        <dbReference type="PROSITE" id="PS50253"/>
    </source>
</evidence>
<dbReference type="PANTHER" id="PTHR11403:SF7">
    <property type="entry name" value="CYTOCHROME C OXIDASE SUBUNIT 3"/>
    <property type="match status" value="1"/>
</dbReference>
<keyword evidence="7 9" id="KW-0472">Membrane</keyword>
<dbReference type="InterPro" id="IPR000298">
    <property type="entry name" value="Cyt_c_oxidase-like_su3"/>
</dbReference>
<dbReference type="InterPro" id="IPR024791">
    <property type="entry name" value="Cyt_c/ubiquinol_Oxase_su3"/>
</dbReference>
<dbReference type="CDD" id="cd01665">
    <property type="entry name" value="Cyt_c_Oxidase_III"/>
    <property type="match status" value="1"/>
</dbReference>
<dbReference type="Pfam" id="PF00510">
    <property type="entry name" value="COX3"/>
    <property type="match status" value="1"/>
</dbReference>
<feature type="domain" description="Heme-copper oxidase subunit III family profile" evidence="10">
    <location>
        <begin position="3"/>
        <end position="260"/>
    </location>
</feature>
<evidence type="ECO:0000256" key="9">
    <source>
        <dbReference type="SAM" id="Phobius"/>
    </source>
</evidence>
<dbReference type="CTD" id="4514"/>
<comment type="similarity">
    <text evidence="2 8">Belongs to the cytochrome c oxidase subunit 3 family.</text>
</comment>
<dbReference type="Gene3D" id="1.10.287.70">
    <property type="match status" value="1"/>
</dbReference>